<organism evidence="1 2">
    <name type="scientific">Amycolatopsis carbonis</name>
    <dbReference type="NCBI Taxonomy" id="715471"/>
    <lineage>
        <taxon>Bacteria</taxon>
        <taxon>Bacillati</taxon>
        <taxon>Actinomycetota</taxon>
        <taxon>Actinomycetes</taxon>
        <taxon>Pseudonocardiales</taxon>
        <taxon>Pseudonocardiaceae</taxon>
        <taxon>Amycolatopsis</taxon>
    </lineage>
</organism>
<gene>
    <name evidence="1" type="ORF">QRX50_09230</name>
</gene>
<dbReference type="AlphaFoldDB" id="A0A9Y2MZG5"/>
<reference evidence="1 2" key="1">
    <citation type="submission" date="2023-06" db="EMBL/GenBank/DDBJ databases">
        <authorList>
            <person name="Oyuntsetseg B."/>
            <person name="Kim S.B."/>
        </authorList>
    </citation>
    <scope>NUCLEOTIDE SEQUENCE [LARGE SCALE GENOMIC DNA]</scope>
    <source>
        <strain evidence="1 2">2-15</strain>
    </source>
</reference>
<dbReference type="Proteomes" id="UP001236014">
    <property type="component" value="Chromosome"/>
</dbReference>
<accession>A0A9Y2MZG5</accession>
<keyword evidence="2" id="KW-1185">Reference proteome</keyword>
<name>A0A9Y2MZG5_9PSEU</name>
<dbReference type="RefSeq" id="WP_285971536.1">
    <property type="nucleotide sequence ID" value="NZ_CP127294.1"/>
</dbReference>
<evidence type="ECO:0000313" key="2">
    <source>
        <dbReference type="Proteomes" id="UP001236014"/>
    </source>
</evidence>
<evidence type="ECO:0000313" key="1">
    <source>
        <dbReference type="EMBL" id="WIX80922.1"/>
    </source>
</evidence>
<protein>
    <submittedName>
        <fullName evidence="1">Uncharacterized protein</fullName>
    </submittedName>
</protein>
<dbReference type="KEGG" id="acab:QRX50_09230"/>
<sequence length="85" mass="8844">MSVAEAIAAALADVEGLRPAVERTWGSAVDLTPEAVQVRLIATLLPLPPLLARAAAVVRPVLADTEWVSATLRLIVTDVDAGAFT</sequence>
<dbReference type="EMBL" id="CP127294">
    <property type="protein sequence ID" value="WIX80922.1"/>
    <property type="molecule type" value="Genomic_DNA"/>
</dbReference>
<proteinExistence type="predicted"/>